<name>A0A177CV58_9PLEO</name>
<evidence type="ECO:0000313" key="1">
    <source>
        <dbReference type="EMBL" id="OAG11101.1"/>
    </source>
</evidence>
<dbReference type="RefSeq" id="XP_018041466.1">
    <property type="nucleotide sequence ID" value="XM_018182621.1"/>
</dbReference>
<dbReference type="GeneID" id="28766107"/>
<dbReference type="InParanoid" id="A0A177CV58"/>
<dbReference type="AlphaFoldDB" id="A0A177CV58"/>
<proteinExistence type="predicted"/>
<dbReference type="STRING" id="1460663.A0A177CV58"/>
<keyword evidence="2" id="KW-1185">Reference proteome</keyword>
<evidence type="ECO:0000313" key="2">
    <source>
        <dbReference type="Proteomes" id="UP000077069"/>
    </source>
</evidence>
<gene>
    <name evidence="1" type="ORF">CC84DRAFT_1214350</name>
</gene>
<reference evidence="1 2" key="1">
    <citation type="submission" date="2016-05" db="EMBL/GenBank/DDBJ databases">
        <title>Comparative analysis of secretome profiles of manganese(II)-oxidizing ascomycete fungi.</title>
        <authorList>
            <consortium name="DOE Joint Genome Institute"/>
            <person name="Zeiner C.A."/>
            <person name="Purvine S.O."/>
            <person name="Zink E.M."/>
            <person name="Wu S."/>
            <person name="Pasa-Tolic L."/>
            <person name="Chaput D.L."/>
            <person name="Haridas S."/>
            <person name="Grigoriev I.V."/>
            <person name="Santelli C.M."/>
            <person name="Hansel C.M."/>
        </authorList>
    </citation>
    <scope>NUCLEOTIDE SEQUENCE [LARGE SCALE GENOMIC DNA]</scope>
    <source>
        <strain evidence="1 2">AP3s5-JAC2a</strain>
    </source>
</reference>
<dbReference type="Proteomes" id="UP000077069">
    <property type="component" value="Unassembled WGS sequence"/>
</dbReference>
<protein>
    <submittedName>
        <fullName evidence="1">Uncharacterized protein</fullName>
    </submittedName>
</protein>
<dbReference type="EMBL" id="KV441549">
    <property type="protein sequence ID" value="OAG11101.1"/>
    <property type="molecule type" value="Genomic_DNA"/>
</dbReference>
<sequence length="244" mass="28505">MSDLLSFLAFSKHIAALWSQDKRILYYRGKPIRIERFQQMARDLMAELEDGMWQKLLWVPDREGRFAIRLDLIQDDITLSRRGSYFVNEENGVMHGLHYKLERVMQRSEGRKLRAPEGQWNVWYVNRYLSVVTYFLEKKPVAYHVFNGQRARGSELATMRFRNGVLQDRNQPFAEYLQVKVLGGSFSDYIWADSHGPWGTDRLTPALKQETVKHLDVALNTREYLHVAVGIGRVAIGESFSRGY</sequence>
<accession>A0A177CV58</accession>
<organism evidence="1 2">
    <name type="scientific">Paraphaeosphaeria sporulosa</name>
    <dbReference type="NCBI Taxonomy" id="1460663"/>
    <lineage>
        <taxon>Eukaryota</taxon>
        <taxon>Fungi</taxon>
        <taxon>Dikarya</taxon>
        <taxon>Ascomycota</taxon>
        <taxon>Pezizomycotina</taxon>
        <taxon>Dothideomycetes</taxon>
        <taxon>Pleosporomycetidae</taxon>
        <taxon>Pleosporales</taxon>
        <taxon>Massarineae</taxon>
        <taxon>Didymosphaeriaceae</taxon>
        <taxon>Paraphaeosphaeria</taxon>
    </lineage>
</organism>
<dbReference type="OrthoDB" id="3943268at2759"/>